<proteinExistence type="predicted"/>
<reference evidence="1 2" key="1">
    <citation type="submission" date="2017-05" db="EMBL/GenBank/DDBJ databases">
        <title>The Genome Sequence of Enterococcus mundtii 6B1_DIV0119.</title>
        <authorList>
            <consortium name="The Broad Institute Genomics Platform"/>
            <consortium name="The Broad Institute Genomic Center for Infectious Diseases"/>
            <person name="Earl A."/>
            <person name="Manson A."/>
            <person name="Schwartman J."/>
            <person name="Gilmore M."/>
            <person name="Abouelleil A."/>
            <person name="Cao P."/>
            <person name="Chapman S."/>
            <person name="Cusick C."/>
            <person name="Shea T."/>
            <person name="Young S."/>
            <person name="Neafsey D."/>
            <person name="Nusbaum C."/>
            <person name="Birren B."/>
        </authorList>
    </citation>
    <scope>NUCLEOTIDE SEQUENCE [LARGE SCALE GENOMIC DNA]</scope>
    <source>
        <strain evidence="1 2">6B1_DIV0119</strain>
    </source>
</reference>
<evidence type="ECO:0000313" key="2">
    <source>
        <dbReference type="Proteomes" id="UP000195024"/>
    </source>
</evidence>
<evidence type="ECO:0000313" key="1">
    <source>
        <dbReference type="EMBL" id="OTP26927.1"/>
    </source>
</evidence>
<comment type="caution">
    <text evidence="1">The sequence shown here is derived from an EMBL/GenBank/DDBJ whole genome shotgun (WGS) entry which is preliminary data.</text>
</comment>
<dbReference type="RefSeq" id="WP_176285270.1">
    <property type="nucleotide sequence ID" value="NZ_NGMS01000001.1"/>
</dbReference>
<organism evidence="1 2">
    <name type="scientific">Enterococcus mundtii</name>
    <dbReference type="NCBI Taxonomy" id="53346"/>
    <lineage>
        <taxon>Bacteria</taxon>
        <taxon>Bacillati</taxon>
        <taxon>Bacillota</taxon>
        <taxon>Bacilli</taxon>
        <taxon>Lactobacillales</taxon>
        <taxon>Enterococcaceae</taxon>
        <taxon>Enterococcus</taxon>
    </lineage>
</organism>
<dbReference type="AlphaFoldDB" id="A0A242KYA1"/>
<protein>
    <submittedName>
        <fullName evidence="1">Uncharacterized protein</fullName>
    </submittedName>
</protein>
<sequence length="50" mass="5534">MEITIKATPEEVKELLQSIGTSKEQIELNEQTIEKISLALGAKCNLATEF</sequence>
<name>A0A242KYA1_ENTMU</name>
<dbReference type="EMBL" id="NGMS01000001">
    <property type="protein sequence ID" value="OTP26927.1"/>
    <property type="molecule type" value="Genomic_DNA"/>
</dbReference>
<gene>
    <name evidence="1" type="ORF">A5802_000661</name>
</gene>
<accession>A0A242KYA1</accession>
<dbReference type="Proteomes" id="UP000195024">
    <property type="component" value="Unassembled WGS sequence"/>
</dbReference>